<comment type="caution">
    <text evidence="3">The sequence shown here is derived from an EMBL/GenBank/DDBJ whole genome shotgun (WGS) entry which is preliminary data.</text>
</comment>
<evidence type="ECO:0008006" key="4">
    <source>
        <dbReference type="Google" id="ProtNLM"/>
    </source>
</evidence>
<comment type="similarity">
    <text evidence="1">Belongs to the TolB family.</text>
</comment>
<evidence type="ECO:0000256" key="2">
    <source>
        <dbReference type="SAM" id="SignalP"/>
    </source>
</evidence>
<gene>
    <name evidence="3" type="ORF">ENR23_00575</name>
</gene>
<keyword evidence="2" id="KW-0732">Signal</keyword>
<evidence type="ECO:0000256" key="1">
    <source>
        <dbReference type="ARBA" id="ARBA00009820"/>
    </source>
</evidence>
<dbReference type="PANTHER" id="PTHR36842">
    <property type="entry name" value="PROTEIN TOLB HOMOLOG"/>
    <property type="match status" value="1"/>
</dbReference>
<protein>
    <recommendedName>
        <fullName evidence="4">Bacterial surface antigen (D15) domain-containing protein</fullName>
    </recommendedName>
</protein>
<accession>A0A832HZK3</accession>
<evidence type="ECO:0000313" key="3">
    <source>
        <dbReference type="EMBL" id="HGZ41919.1"/>
    </source>
</evidence>
<dbReference type="SUPFAM" id="SSF82171">
    <property type="entry name" value="DPP6 N-terminal domain-like"/>
    <property type="match status" value="1"/>
</dbReference>
<dbReference type="InterPro" id="IPR011042">
    <property type="entry name" value="6-blade_b-propeller_TolB-like"/>
</dbReference>
<proteinExistence type="inferred from homology"/>
<dbReference type="InterPro" id="IPR011659">
    <property type="entry name" value="WD40"/>
</dbReference>
<name>A0A832HZK3_UNCEI</name>
<dbReference type="AlphaFoldDB" id="A0A832HZK3"/>
<dbReference type="Pfam" id="PF07676">
    <property type="entry name" value="PD40"/>
    <property type="match status" value="2"/>
</dbReference>
<organism evidence="3">
    <name type="scientific">Eiseniibacteriota bacterium</name>
    <dbReference type="NCBI Taxonomy" id="2212470"/>
    <lineage>
        <taxon>Bacteria</taxon>
        <taxon>Candidatus Eiseniibacteriota</taxon>
    </lineage>
</organism>
<feature type="signal peptide" evidence="2">
    <location>
        <begin position="1"/>
        <end position="23"/>
    </location>
</feature>
<sequence>MRHRRRAAVLILLGLLAAAPAAAQGFGKNKVQYDALEWAVLETPHVRLHYYAEEESLARRLAVFAESVCVEFDARFRIEPKRRVPVLLYSHHHLFQQTNAAAGLISEGTGGLTELIKGRVLIPHTGSWARLRWVTRHELAHAYMLEKLARVTREHRRSQSYLPPLWFIEGLAEYVATGWDEESEGLMRDAATSGNAWPVTRSEPIYGTVLMYKEGHDFLLYLARRFGPDRVFDLLDQWWRADDFETVFHITFGVPLAEVDEAWFQEVRRRWYPAVADHARPDDVALRLTRSGRFNLGPRALPGPPGPDSLARFVYFTAGVQGTDLMLSEPGRDGRRRVVRLLRGGQSPQFESLHLFQNRPDASPEGLVAFSSKRGGRDALYLLDARTRRVERRLEFPTLVAINDPSLAPGARAVVFSGMDYGGRKDLYRARWDGDRIRLERLTHDAFDDVEPDVSPDGRWVTFASDRADRGGRYSLFRLSLETGAVEALGDPMRGDDRQPAYSPDGRWIAFRSTRGGTSDLWVRSAEPSREARRVTRLLGPASDPDWLPDGRGLLFTAQSAITFHTYALAFDPDTLRAETEGDVERAPALPVAAFEGAPQRYQRQLGLDLVQNGFAIDPGVGGVGGGQVALSDVLGNEALYIYLSNDSERFGDFWDGFEGSLTYVNQSRRLNYGIGTFRLTQTYDADIDVIRREKRSGVLVLASYPFSKFLRVEGSVVARHASQHRLRDGRIRSVDLISNVLSVTHDNARWTALGPSAGSRVLLAAGVTRDLTSGEGDYGTLLSELRVYRMPWSGLVSATRVQGQASLGRDAQTFYLGGFTSLRGFDRRALAGEQTLLVQQELRFPVLRGLTFAIPTPWAFPTVNAAAFGDAAWAWNGREVERLGSLGVGAFIGGGYFPAIRWNYAWVTRDFATLSLRPRTQFAIGFLY</sequence>
<dbReference type="Gene3D" id="2.120.10.30">
    <property type="entry name" value="TolB, C-terminal domain"/>
    <property type="match status" value="2"/>
</dbReference>
<feature type="chain" id="PRO_5032887420" description="Bacterial surface antigen (D15) domain-containing protein" evidence="2">
    <location>
        <begin position="24"/>
        <end position="929"/>
    </location>
</feature>
<dbReference type="EMBL" id="DSQF01000002">
    <property type="protein sequence ID" value="HGZ41919.1"/>
    <property type="molecule type" value="Genomic_DNA"/>
</dbReference>
<dbReference type="Gene3D" id="2.40.160.50">
    <property type="entry name" value="membrane protein fhac: a member of the omp85/tpsb transporter family"/>
    <property type="match status" value="1"/>
</dbReference>
<reference evidence="3" key="1">
    <citation type="journal article" date="2020" name="mSystems">
        <title>Genome- and Community-Level Interaction Insights into Carbon Utilization and Element Cycling Functions of Hydrothermarchaeota in Hydrothermal Sediment.</title>
        <authorList>
            <person name="Zhou Z."/>
            <person name="Liu Y."/>
            <person name="Xu W."/>
            <person name="Pan J."/>
            <person name="Luo Z.H."/>
            <person name="Li M."/>
        </authorList>
    </citation>
    <scope>NUCLEOTIDE SEQUENCE [LARGE SCALE GENOMIC DNA]</scope>
    <source>
        <strain evidence="3">SpSt-381</strain>
    </source>
</reference>